<dbReference type="EMBL" id="PFAT01000041">
    <property type="protein sequence ID" value="PIR92122.1"/>
    <property type="molecule type" value="Genomic_DNA"/>
</dbReference>
<feature type="domain" description="MobA-like NTP transferase" evidence="3">
    <location>
        <begin position="8"/>
        <end position="138"/>
    </location>
</feature>
<dbReference type="InterPro" id="IPR025877">
    <property type="entry name" value="MobA-like_NTP_Trfase"/>
</dbReference>
<dbReference type="SUPFAM" id="SSF53448">
    <property type="entry name" value="Nucleotide-diphospho-sugar transferases"/>
    <property type="match status" value="1"/>
</dbReference>
<dbReference type="InterPro" id="IPR050065">
    <property type="entry name" value="GlmU-like"/>
</dbReference>
<dbReference type="PANTHER" id="PTHR43584">
    <property type="entry name" value="NUCLEOTIDYL TRANSFERASE"/>
    <property type="match status" value="1"/>
</dbReference>
<protein>
    <recommendedName>
        <fullName evidence="3">MobA-like NTP transferase domain-containing protein</fullName>
    </recommendedName>
</protein>
<dbReference type="GO" id="GO:0016779">
    <property type="term" value="F:nucleotidyltransferase activity"/>
    <property type="evidence" value="ECO:0007669"/>
    <property type="project" value="UniProtKB-KW"/>
</dbReference>
<evidence type="ECO:0000259" key="3">
    <source>
        <dbReference type="Pfam" id="PF12804"/>
    </source>
</evidence>
<keyword evidence="2" id="KW-0548">Nucleotidyltransferase</keyword>
<dbReference type="InterPro" id="IPR029044">
    <property type="entry name" value="Nucleotide-diphossugar_trans"/>
</dbReference>
<evidence type="ECO:0000313" key="5">
    <source>
        <dbReference type="Proteomes" id="UP000228510"/>
    </source>
</evidence>
<evidence type="ECO:0000313" key="4">
    <source>
        <dbReference type="EMBL" id="PIR92122.1"/>
    </source>
</evidence>
<dbReference type="PANTHER" id="PTHR43584:SF8">
    <property type="entry name" value="N-ACETYLMURAMATE ALPHA-1-PHOSPHATE URIDYLYLTRANSFERASE"/>
    <property type="match status" value="1"/>
</dbReference>
<keyword evidence="1" id="KW-0808">Transferase</keyword>
<dbReference type="Pfam" id="PF12804">
    <property type="entry name" value="NTP_transf_3"/>
    <property type="match status" value="1"/>
</dbReference>
<reference evidence="5" key="1">
    <citation type="submission" date="2017-09" db="EMBL/GenBank/DDBJ databases">
        <title>Depth-based differentiation of microbial function through sediment-hosted aquifers and enrichment of novel symbionts in the deep terrestrial subsurface.</title>
        <authorList>
            <person name="Probst A.J."/>
            <person name="Ladd B."/>
            <person name="Jarett J.K."/>
            <person name="Geller-Mcgrath D.E."/>
            <person name="Sieber C.M.K."/>
            <person name="Emerson J.B."/>
            <person name="Anantharaman K."/>
            <person name="Thomas B.C."/>
            <person name="Malmstrom R."/>
            <person name="Stieglmeier M."/>
            <person name="Klingl A."/>
            <person name="Woyke T."/>
            <person name="Ryan C.M."/>
            <person name="Banfield J.F."/>
        </authorList>
    </citation>
    <scope>NUCLEOTIDE SEQUENCE [LARGE SCALE GENOMIC DNA]</scope>
</reference>
<accession>A0A2H0UZ80</accession>
<proteinExistence type="predicted"/>
<dbReference type="Proteomes" id="UP000228510">
    <property type="component" value="Unassembled WGS sequence"/>
</dbReference>
<sequence>MARTGLCGAILAAGHGSITTGTPKLLEKLNSGCTIIEAVVHLLYAQLEIYDLAVAVNTVYSGLICNKIGENFRGIIYAHQLSRRGTADAARLCVEALQHDCLREQLDDILIVYGDMPLWQPKSLGALIDSHRAAKATLSMFAIDVSDFAPTETVSQFGRILHDASGKIIAVKEPYQMDDTDHAQWQNCQRVNPSAWVFNVDWLMDNIQHLQPHDKGDGFAPELWLPDLVPLAVAQDKLVLELPLADYYEALGVNALSDLVRVRKIYRQRYAHV</sequence>
<dbReference type="AlphaFoldDB" id="A0A2H0UZ80"/>
<dbReference type="Gene3D" id="3.90.550.10">
    <property type="entry name" value="Spore Coat Polysaccharide Biosynthesis Protein SpsA, Chain A"/>
    <property type="match status" value="1"/>
</dbReference>
<evidence type="ECO:0000256" key="2">
    <source>
        <dbReference type="ARBA" id="ARBA00022695"/>
    </source>
</evidence>
<comment type="caution">
    <text evidence="4">The sequence shown here is derived from an EMBL/GenBank/DDBJ whole genome shotgun (WGS) entry which is preliminary data.</text>
</comment>
<gene>
    <name evidence="4" type="ORF">COU01_03295</name>
</gene>
<evidence type="ECO:0000256" key="1">
    <source>
        <dbReference type="ARBA" id="ARBA00022679"/>
    </source>
</evidence>
<organism evidence="4 5">
    <name type="scientific">Candidatus Falkowbacteria bacterium CG10_big_fil_rev_8_21_14_0_10_44_15</name>
    <dbReference type="NCBI Taxonomy" id="1974569"/>
    <lineage>
        <taxon>Bacteria</taxon>
        <taxon>Candidatus Falkowiibacteriota</taxon>
    </lineage>
</organism>
<name>A0A2H0UZ80_9BACT</name>